<evidence type="ECO:0000313" key="2">
    <source>
        <dbReference type="EMBL" id="CAH2092365.1"/>
    </source>
</evidence>
<organism evidence="2 3">
    <name type="scientific">Euphydryas editha</name>
    <name type="common">Edith's checkerspot</name>
    <dbReference type="NCBI Taxonomy" id="104508"/>
    <lineage>
        <taxon>Eukaryota</taxon>
        <taxon>Metazoa</taxon>
        <taxon>Ecdysozoa</taxon>
        <taxon>Arthropoda</taxon>
        <taxon>Hexapoda</taxon>
        <taxon>Insecta</taxon>
        <taxon>Pterygota</taxon>
        <taxon>Neoptera</taxon>
        <taxon>Endopterygota</taxon>
        <taxon>Lepidoptera</taxon>
        <taxon>Glossata</taxon>
        <taxon>Ditrysia</taxon>
        <taxon>Papilionoidea</taxon>
        <taxon>Nymphalidae</taxon>
        <taxon>Nymphalinae</taxon>
        <taxon>Euphydryas</taxon>
    </lineage>
</organism>
<keyword evidence="3" id="KW-1185">Reference proteome</keyword>
<gene>
    <name evidence="2" type="ORF">EEDITHA_LOCUS8128</name>
</gene>
<evidence type="ECO:0000313" key="3">
    <source>
        <dbReference type="Proteomes" id="UP001153954"/>
    </source>
</evidence>
<name>A0AAU9TZ81_EUPED</name>
<feature type="region of interest" description="Disordered" evidence="1">
    <location>
        <begin position="1"/>
        <end position="37"/>
    </location>
</feature>
<reference evidence="2" key="1">
    <citation type="submission" date="2022-03" db="EMBL/GenBank/DDBJ databases">
        <authorList>
            <person name="Tunstrom K."/>
        </authorList>
    </citation>
    <scope>NUCLEOTIDE SEQUENCE</scope>
</reference>
<comment type="caution">
    <text evidence="2">The sequence shown here is derived from an EMBL/GenBank/DDBJ whole genome shotgun (WGS) entry which is preliminary data.</text>
</comment>
<sequence length="97" mass="11448">MGHKQEDMDSKVHTTDTVHTEGTDCRESGMDRDCKDRTGHRMACKTKDTDHSTGYKGYMDHTDHNKDHTVCRDHKGHTENKDHIYKFFIKLFFFTRI</sequence>
<accession>A0AAU9TZ81</accession>
<dbReference type="EMBL" id="CAKOGL010000011">
    <property type="protein sequence ID" value="CAH2092365.1"/>
    <property type="molecule type" value="Genomic_DNA"/>
</dbReference>
<protein>
    <submittedName>
        <fullName evidence="2">Uncharacterized protein</fullName>
    </submittedName>
</protein>
<proteinExistence type="predicted"/>
<dbReference type="Proteomes" id="UP001153954">
    <property type="component" value="Unassembled WGS sequence"/>
</dbReference>
<dbReference type="AlphaFoldDB" id="A0AAU9TZ81"/>
<evidence type="ECO:0000256" key="1">
    <source>
        <dbReference type="SAM" id="MobiDB-lite"/>
    </source>
</evidence>